<evidence type="ECO:0000313" key="2">
    <source>
        <dbReference type="Proteomes" id="UP000826656"/>
    </source>
</evidence>
<dbReference type="EMBL" id="JAIVGD010000001">
    <property type="protein sequence ID" value="KAH0781143.1"/>
    <property type="molecule type" value="Genomic_DNA"/>
</dbReference>
<dbReference type="Proteomes" id="UP000826656">
    <property type="component" value="Unassembled WGS sequence"/>
</dbReference>
<keyword evidence="2" id="KW-1185">Reference proteome</keyword>
<accession>A0ABQ7WKB0</accession>
<proteinExistence type="predicted"/>
<organism evidence="1 2">
    <name type="scientific">Solanum tuberosum</name>
    <name type="common">Potato</name>
    <dbReference type="NCBI Taxonomy" id="4113"/>
    <lineage>
        <taxon>Eukaryota</taxon>
        <taxon>Viridiplantae</taxon>
        <taxon>Streptophyta</taxon>
        <taxon>Embryophyta</taxon>
        <taxon>Tracheophyta</taxon>
        <taxon>Spermatophyta</taxon>
        <taxon>Magnoliopsida</taxon>
        <taxon>eudicotyledons</taxon>
        <taxon>Gunneridae</taxon>
        <taxon>Pentapetalae</taxon>
        <taxon>asterids</taxon>
        <taxon>lamiids</taxon>
        <taxon>Solanales</taxon>
        <taxon>Solanaceae</taxon>
        <taxon>Solanoideae</taxon>
        <taxon>Solaneae</taxon>
        <taxon>Solanum</taxon>
    </lineage>
</organism>
<reference evidence="1 2" key="1">
    <citation type="journal article" date="2021" name="bioRxiv">
        <title>Chromosome-scale and haplotype-resolved genome assembly of a tetraploid potato cultivar.</title>
        <authorList>
            <person name="Sun H."/>
            <person name="Jiao W.-B."/>
            <person name="Krause K."/>
            <person name="Campoy J.A."/>
            <person name="Goel M."/>
            <person name="Folz-Donahue K."/>
            <person name="Kukat C."/>
            <person name="Huettel B."/>
            <person name="Schneeberger K."/>
        </authorList>
    </citation>
    <scope>NUCLEOTIDE SEQUENCE [LARGE SCALE GENOMIC DNA]</scope>
    <source>
        <strain evidence="1">SolTubOtavaFocal</strain>
        <tissue evidence="1">Leaves</tissue>
    </source>
</reference>
<evidence type="ECO:0000313" key="1">
    <source>
        <dbReference type="EMBL" id="KAH0781143.1"/>
    </source>
</evidence>
<sequence length="71" mass="8179">MYLYSGVAERIKYLLYWRIFPLWHPKALKTRLHMLVGVSTHLPSILPFEEEAAKEGLPTIMPSWTGGVLHS</sequence>
<comment type="caution">
    <text evidence="1">The sequence shown here is derived from an EMBL/GenBank/DDBJ whole genome shotgun (WGS) entry which is preliminary data.</text>
</comment>
<gene>
    <name evidence="1" type="ORF">KY290_000741</name>
</gene>
<name>A0ABQ7WKB0_SOLTU</name>
<protein>
    <submittedName>
        <fullName evidence="1">Uncharacterized protein</fullName>
    </submittedName>
</protein>